<keyword evidence="5" id="KW-0808">Transferase</keyword>
<dbReference type="PANTHER" id="PTHR48006:SF81">
    <property type="entry name" value="PROTEIN KINASE DOMAIN-CONTAINING PROTEIN"/>
    <property type="match status" value="1"/>
</dbReference>
<dbReference type="GO" id="GO:0004674">
    <property type="term" value="F:protein serine/threonine kinase activity"/>
    <property type="evidence" value="ECO:0007669"/>
    <property type="project" value="UniProtKB-KW"/>
</dbReference>
<keyword evidence="9" id="KW-0675">Receptor</keyword>
<dbReference type="InterPro" id="IPR021720">
    <property type="entry name" value="Malectin_dom"/>
</dbReference>
<dbReference type="GO" id="GO:0005524">
    <property type="term" value="F:ATP binding"/>
    <property type="evidence" value="ECO:0007669"/>
    <property type="project" value="UniProtKB-KW"/>
</dbReference>
<dbReference type="AlphaFoldDB" id="A0AAN9XQ08"/>
<comment type="subcellular location">
    <subcellularLocation>
        <location evidence="1">Membrane</location>
        <topology evidence="1">Single-pass type I membrane protein</topology>
    </subcellularLocation>
</comment>
<dbReference type="SUPFAM" id="SSF52058">
    <property type="entry name" value="L domain-like"/>
    <property type="match status" value="1"/>
</dbReference>
<keyword evidence="6" id="KW-0732">Signal</keyword>
<dbReference type="PANTHER" id="PTHR48006">
    <property type="entry name" value="LEUCINE-RICH REPEAT-CONTAINING PROTEIN DDB_G0281931-RELATED"/>
    <property type="match status" value="1"/>
</dbReference>
<keyword evidence="4" id="KW-0597">Phosphoprotein</keyword>
<dbReference type="Pfam" id="PF11721">
    <property type="entry name" value="Malectin"/>
    <property type="match status" value="1"/>
</dbReference>
<dbReference type="Gene3D" id="3.80.10.10">
    <property type="entry name" value="Ribonuclease Inhibitor"/>
    <property type="match status" value="1"/>
</dbReference>
<dbReference type="InterPro" id="IPR051824">
    <property type="entry name" value="LRR_Rcpt-Like_S/T_Kinase"/>
</dbReference>
<protein>
    <recommendedName>
        <fullName evidence="2">non-specific serine/threonine protein kinase</fullName>
        <ecNumber evidence="2">2.7.11.1</ecNumber>
    </recommendedName>
</protein>
<evidence type="ECO:0000256" key="11">
    <source>
        <dbReference type="ARBA" id="ARBA00047899"/>
    </source>
</evidence>
<gene>
    <name evidence="15" type="ORF">VNO78_13481</name>
</gene>
<evidence type="ECO:0000313" key="16">
    <source>
        <dbReference type="Proteomes" id="UP001386955"/>
    </source>
</evidence>
<evidence type="ECO:0000256" key="9">
    <source>
        <dbReference type="ARBA" id="ARBA00023170"/>
    </source>
</evidence>
<evidence type="ECO:0000256" key="5">
    <source>
        <dbReference type="ARBA" id="ARBA00022679"/>
    </source>
</evidence>
<evidence type="ECO:0000256" key="6">
    <source>
        <dbReference type="ARBA" id="ARBA00022729"/>
    </source>
</evidence>
<evidence type="ECO:0000313" key="15">
    <source>
        <dbReference type="EMBL" id="KAK7401754.1"/>
    </source>
</evidence>
<feature type="transmembrane region" description="Helical" evidence="13">
    <location>
        <begin position="417"/>
        <end position="440"/>
    </location>
</feature>
<keyword evidence="13" id="KW-0812">Transmembrane</keyword>
<evidence type="ECO:0000256" key="3">
    <source>
        <dbReference type="ARBA" id="ARBA00022527"/>
    </source>
</evidence>
<keyword evidence="13" id="KW-0472">Membrane</keyword>
<dbReference type="InterPro" id="IPR011009">
    <property type="entry name" value="Kinase-like_dom_sf"/>
</dbReference>
<keyword evidence="16" id="KW-1185">Reference proteome</keyword>
<keyword evidence="10" id="KW-0325">Glycoprotein</keyword>
<organism evidence="15 16">
    <name type="scientific">Psophocarpus tetragonolobus</name>
    <name type="common">Winged bean</name>
    <name type="synonym">Dolichos tetragonolobus</name>
    <dbReference type="NCBI Taxonomy" id="3891"/>
    <lineage>
        <taxon>Eukaryota</taxon>
        <taxon>Viridiplantae</taxon>
        <taxon>Streptophyta</taxon>
        <taxon>Embryophyta</taxon>
        <taxon>Tracheophyta</taxon>
        <taxon>Spermatophyta</taxon>
        <taxon>Magnoliopsida</taxon>
        <taxon>eudicotyledons</taxon>
        <taxon>Gunneridae</taxon>
        <taxon>Pentapetalae</taxon>
        <taxon>rosids</taxon>
        <taxon>fabids</taxon>
        <taxon>Fabales</taxon>
        <taxon>Fabaceae</taxon>
        <taxon>Papilionoideae</taxon>
        <taxon>50 kb inversion clade</taxon>
        <taxon>NPAAA clade</taxon>
        <taxon>indigoferoid/millettioid clade</taxon>
        <taxon>Phaseoleae</taxon>
        <taxon>Psophocarpus</taxon>
    </lineage>
</organism>
<keyword evidence="3" id="KW-0723">Serine/threonine-protein kinase</keyword>
<keyword evidence="3" id="KW-0418">Kinase</keyword>
<evidence type="ECO:0000256" key="13">
    <source>
        <dbReference type="SAM" id="Phobius"/>
    </source>
</evidence>
<proteinExistence type="predicted"/>
<sequence length="618" mass="68998">MLRTQKRFESGLQLLGFKGNSGEILKSQNLQGSLPPQLMKLPYLQEISLLANRLTGPIPKELGNLSNLTRLILEFNQLSGNLPPELGDLVQIEKLHLSSNNFTGQLPANLSRLTSMKELRISDLNGPDSTFPKLENMEELRYLYLTGNFFTGPVPEWTGGNNKYFYLTVDHVFQYHRSLFASFSRNTSGPVSCGSSTRTCPKNVKSLHINCGGKQIVIGNVTYDEDIDPAGPAIYKQSTNNWAFSNTGNFMDNDTFPEEHLLPYTTENETTLYMNNAELYKHARISPMSLTYYGYCLENGNYAVRLHFAEIMFADDKTYNNLGRRLFDVYIQGELVLKDFNIAKEAQGVGKELIKLFLAHVSSNDLEIRFYWAGKGTTYVPYKSVHGPLISAISVNQYGPLPGLIKKETDSAGGKSVGVIAIVVLSVIVVILIVASIVWWKELEDLDLQTGAFTLHQIIAATNNFDVCNKIGEGGFGPVYKARLLRDKGDIMELVDSRLGLDFNEKEVMLMVKVALLCTDVTSKLRPCMSSVLSMLEGRTMVPEFVANSSEVMDEMKLEVMREFYSQMEENRISEAQGLSLTIDAPWTGTGSSSSAADLGRAHLNASYWQKKKLKEHV</sequence>
<dbReference type="Gene3D" id="3.30.200.20">
    <property type="entry name" value="Phosphorylase Kinase, domain 1"/>
    <property type="match status" value="1"/>
</dbReference>
<comment type="caution">
    <text evidence="15">The sequence shown here is derived from an EMBL/GenBank/DDBJ whole genome shotgun (WGS) entry which is preliminary data.</text>
</comment>
<accession>A0AAN9XQ08</accession>
<evidence type="ECO:0000256" key="7">
    <source>
        <dbReference type="ARBA" id="ARBA00022741"/>
    </source>
</evidence>
<comment type="catalytic activity">
    <reaction evidence="11">
        <text>L-threonyl-[protein] + ATP = O-phospho-L-threonyl-[protein] + ADP + H(+)</text>
        <dbReference type="Rhea" id="RHEA:46608"/>
        <dbReference type="Rhea" id="RHEA-COMP:11060"/>
        <dbReference type="Rhea" id="RHEA-COMP:11605"/>
        <dbReference type="ChEBI" id="CHEBI:15378"/>
        <dbReference type="ChEBI" id="CHEBI:30013"/>
        <dbReference type="ChEBI" id="CHEBI:30616"/>
        <dbReference type="ChEBI" id="CHEBI:61977"/>
        <dbReference type="ChEBI" id="CHEBI:456216"/>
        <dbReference type="EC" id="2.7.11.1"/>
    </reaction>
</comment>
<evidence type="ECO:0000256" key="1">
    <source>
        <dbReference type="ARBA" id="ARBA00004479"/>
    </source>
</evidence>
<comment type="catalytic activity">
    <reaction evidence="12">
        <text>L-seryl-[protein] + ATP = O-phospho-L-seryl-[protein] + ADP + H(+)</text>
        <dbReference type="Rhea" id="RHEA:17989"/>
        <dbReference type="Rhea" id="RHEA-COMP:9863"/>
        <dbReference type="Rhea" id="RHEA-COMP:11604"/>
        <dbReference type="ChEBI" id="CHEBI:15378"/>
        <dbReference type="ChEBI" id="CHEBI:29999"/>
        <dbReference type="ChEBI" id="CHEBI:30616"/>
        <dbReference type="ChEBI" id="CHEBI:83421"/>
        <dbReference type="ChEBI" id="CHEBI:456216"/>
        <dbReference type="EC" id="2.7.11.1"/>
    </reaction>
</comment>
<dbReference type="SUPFAM" id="SSF56112">
    <property type="entry name" value="Protein kinase-like (PK-like)"/>
    <property type="match status" value="1"/>
</dbReference>
<dbReference type="Gene3D" id="2.60.120.430">
    <property type="entry name" value="Galactose-binding lectin"/>
    <property type="match status" value="1"/>
</dbReference>
<evidence type="ECO:0000256" key="4">
    <source>
        <dbReference type="ARBA" id="ARBA00022553"/>
    </source>
</evidence>
<feature type="domain" description="Malectin" evidence="14">
    <location>
        <begin position="206"/>
        <end position="393"/>
    </location>
</feature>
<dbReference type="Proteomes" id="UP001386955">
    <property type="component" value="Unassembled WGS sequence"/>
</dbReference>
<keyword evidence="7" id="KW-0547">Nucleotide-binding</keyword>
<dbReference type="EMBL" id="JAYMYS010000003">
    <property type="protein sequence ID" value="KAK7401754.1"/>
    <property type="molecule type" value="Genomic_DNA"/>
</dbReference>
<evidence type="ECO:0000259" key="14">
    <source>
        <dbReference type="Pfam" id="PF11721"/>
    </source>
</evidence>
<dbReference type="FunFam" id="2.60.120.430:FF:000004">
    <property type="entry name" value="Putative leucine-rich repeat receptor-like serine/threonine-protein kinase"/>
    <property type="match status" value="1"/>
</dbReference>
<dbReference type="Pfam" id="PF00560">
    <property type="entry name" value="LRR_1"/>
    <property type="match status" value="3"/>
</dbReference>
<evidence type="ECO:0000256" key="8">
    <source>
        <dbReference type="ARBA" id="ARBA00022840"/>
    </source>
</evidence>
<dbReference type="EC" id="2.7.11.1" evidence="2"/>
<keyword evidence="13" id="KW-1133">Transmembrane helix</keyword>
<evidence type="ECO:0000256" key="2">
    <source>
        <dbReference type="ARBA" id="ARBA00012513"/>
    </source>
</evidence>
<dbReference type="InterPro" id="IPR032675">
    <property type="entry name" value="LRR_dom_sf"/>
</dbReference>
<dbReference type="InterPro" id="IPR001611">
    <property type="entry name" value="Leu-rich_rpt"/>
</dbReference>
<reference evidence="15 16" key="1">
    <citation type="submission" date="2024-01" db="EMBL/GenBank/DDBJ databases">
        <title>The genomes of 5 underutilized Papilionoideae crops provide insights into root nodulation and disease resistanc.</title>
        <authorList>
            <person name="Jiang F."/>
        </authorList>
    </citation>
    <scope>NUCLEOTIDE SEQUENCE [LARGE SCALE GENOMIC DNA]</scope>
    <source>
        <strain evidence="15">DUOXIRENSHENG_FW03</strain>
        <tissue evidence="15">Leaves</tissue>
    </source>
</reference>
<dbReference type="GO" id="GO:0016020">
    <property type="term" value="C:membrane"/>
    <property type="evidence" value="ECO:0007669"/>
    <property type="project" value="UniProtKB-SubCell"/>
</dbReference>
<keyword evidence="8" id="KW-0067">ATP-binding</keyword>
<name>A0AAN9XQ08_PSOTE</name>
<evidence type="ECO:0000256" key="12">
    <source>
        <dbReference type="ARBA" id="ARBA00048679"/>
    </source>
</evidence>
<evidence type="ECO:0000256" key="10">
    <source>
        <dbReference type="ARBA" id="ARBA00023180"/>
    </source>
</evidence>